<accession>C1G1Q8</accession>
<dbReference type="KEGG" id="pbn:PADG_02074"/>
<dbReference type="VEuPathDB" id="FungiDB:PADG_02074"/>
<gene>
    <name evidence="2" type="ORF">PADG_02074</name>
</gene>
<dbReference type="GeneID" id="22581623"/>
<keyword evidence="3" id="KW-1185">Reference proteome</keyword>
<reference evidence="2 3" key="1">
    <citation type="journal article" date="2011" name="PLoS Genet.">
        <title>Comparative genomic analysis of human fungal pathogens causing paracoccidioidomycosis.</title>
        <authorList>
            <person name="Desjardins C.A."/>
            <person name="Champion M.D."/>
            <person name="Holder J.W."/>
            <person name="Muszewska A."/>
            <person name="Goldberg J."/>
            <person name="Bailao A.M."/>
            <person name="Brigido M.M."/>
            <person name="Ferreira M.E."/>
            <person name="Garcia A.M."/>
            <person name="Grynberg M."/>
            <person name="Gujja S."/>
            <person name="Heiman D.I."/>
            <person name="Henn M.R."/>
            <person name="Kodira C.D."/>
            <person name="Leon-Narvaez H."/>
            <person name="Longo L.V."/>
            <person name="Ma L.J."/>
            <person name="Malavazi I."/>
            <person name="Matsuo A.L."/>
            <person name="Morais F.V."/>
            <person name="Pereira M."/>
            <person name="Rodriguez-Brito S."/>
            <person name="Sakthikumar S."/>
            <person name="Salem-Izacc S.M."/>
            <person name="Sykes S.M."/>
            <person name="Teixeira M.M."/>
            <person name="Vallejo M.C."/>
            <person name="Walter M.E."/>
            <person name="Yandava C."/>
            <person name="Young S."/>
            <person name="Zeng Q."/>
            <person name="Zucker J."/>
            <person name="Felipe M.S."/>
            <person name="Goldman G.H."/>
            <person name="Haas B.J."/>
            <person name="McEwen J.G."/>
            <person name="Nino-Vega G."/>
            <person name="Puccia R."/>
            <person name="San-Blas G."/>
            <person name="Soares C.M."/>
            <person name="Birren B.W."/>
            <person name="Cuomo C.A."/>
        </authorList>
    </citation>
    <scope>NUCLEOTIDE SEQUENCE [LARGE SCALE GENOMIC DNA]</scope>
    <source>
        <strain evidence="2 3">Pb18</strain>
    </source>
</reference>
<evidence type="ECO:0000256" key="1">
    <source>
        <dbReference type="SAM" id="MobiDB-lite"/>
    </source>
</evidence>
<feature type="region of interest" description="Disordered" evidence="1">
    <location>
        <begin position="254"/>
        <end position="310"/>
    </location>
</feature>
<dbReference type="Proteomes" id="UP000001628">
    <property type="component" value="Unassembled WGS sequence"/>
</dbReference>
<dbReference type="RefSeq" id="XP_010757194.1">
    <property type="nucleotide sequence ID" value="XM_010758892.1"/>
</dbReference>
<proteinExistence type="predicted"/>
<feature type="compositionally biased region" description="Pro residues" evidence="1">
    <location>
        <begin position="257"/>
        <end position="269"/>
    </location>
</feature>
<name>C1G1Q8_PARBD</name>
<protein>
    <submittedName>
        <fullName evidence="2">Uncharacterized protein</fullName>
    </submittedName>
</protein>
<dbReference type="AlphaFoldDB" id="C1G1Q8"/>
<dbReference type="HOGENOM" id="CLU_560316_0_0_1"/>
<evidence type="ECO:0000313" key="2">
    <source>
        <dbReference type="EMBL" id="EEH45924.2"/>
    </source>
</evidence>
<sequence>MGSLDLFEDAQPLRGHISLLKTVQETRTGKDTAEAYVAEINVKCASKVLKLLDSKFPKDPSLNLAHLRRFIKPEFLPDYLKRDESHPAAEPGVTAESKGPQAIYILIPPPLPEVSLLETLLAPYAPVPTSIDSSTASDQDAVPPSTPTPASSPIQIQTTHIPLSPPTSEEESATWSQTLWPTIFNPAAHSITHSPCPCANAQIVSAERTPAPARCSLKRATVVAGYRAVWLIRRWRTAAGSPCADARDIAATISSPAPAPAPAPAPPAEPSSISEPPPKKPKTSPPPDSQSIKSTQQPLPPPSPLESHFLSLPNIQTPLRVLRDGHAALAVQGCGVFAAGGGREGGCGAGSIYGIWVALEAGVEDVPNPHVMAPSKQYVCSPAQSPAKDVAEYAPAGIAVLSSALLSSPPAMTGTKDVEITTILCHKCVAEFDVCNLEHWDHPWVAGAQMGWNAMKPLLLPASRRSRFWFEAGKVTIFIIFRDNIKL</sequence>
<evidence type="ECO:0000313" key="3">
    <source>
        <dbReference type="Proteomes" id="UP000001628"/>
    </source>
</evidence>
<organism evidence="2 3">
    <name type="scientific">Paracoccidioides brasiliensis (strain Pb18)</name>
    <dbReference type="NCBI Taxonomy" id="502780"/>
    <lineage>
        <taxon>Eukaryota</taxon>
        <taxon>Fungi</taxon>
        <taxon>Dikarya</taxon>
        <taxon>Ascomycota</taxon>
        <taxon>Pezizomycotina</taxon>
        <taxon>Eurotiomycetes</taxon>
        <taxon>Eurotiomycetidae</taxon>
        <taxon>Onygenales</taxon>
        <taxon>Ajellomycetaceae</taxon>
        <taxon>Paracoccidioides</taxon>
    </lineage>
</organism>
<dbReference type="STRING" id="502780.C1G1Q8"/>
<feature type="region of interest" description="Disordered" evidence="1">
    <location>
        <begin position="131"/>
        <end position="172"/>
    </location>
</feature>
<dbReference type="InParanoid" id="C1G1Q8"/>
<dbReference type="eggNOG" id="KOG2771">
    <property type="taxonomic scope" value="Eukaryota"/>
</dbReference>
<dbReference type="OrthoDB" id="3180714at2759"/>
<dbReference type="EMBL" id="KN275958">
    <property type="protein sequence ID" value="EEH45924.2"/>
    <property type="molecule type" value="Genomic_DNA"/>
</dbReference>